<evidence type="ECO:0000256" key="1">
    <source>
        <dbReference type="SAM" id="Phobius"/>
    </source>
</evidence>
<dbReference type="AlphaFoldDB" id="A0A4V3BDG8"/>
<comment type="caution">
    <text evidence="2">The sequence shown here is derived from an EMBL/GenBank/DDBJ whole genome shotgun (WGS) entry which is preliminary data.</text>
</comment>
<gene>
    <name evidence="2" type="ORF">ERX27_03775</name>
</gene>
<evidence type="ECO:0000313" key="3">
    <source>
        <dbReference type="Proteomes" id="UP000295310"/>
    </source>
</evidence>
<feature type="transmembrane region" description="Helical" evidence="1">
    <location>
        <begin position="33"/>
        <end position="52"/>
    </location>
</feature>
<dbReference type="RefSeq" id="WP_133431505.1">
    <property type="nucleotide sequence ID" value="NZ_SCWA01000005.1"/>
</dbReference>
<evidence type="ECO:0008006" key="4">
    <source>
        <dbReference type="Google" id="ProtNLM"/>
    </source>
</evidence>
<sequence>MKLKGKQWVFLAIGLFSLISCWQSFEVYGYKQFEHWLMSLSLAVMFIVFSIIDIPDKEDERDKLIKYRSNFIAMLSLLIFAIILFISQVIRGGVINQLFSAEQMLIICLSILTISSSVSRLIYSKIM</sequence>
<keyword evidence="3" id="KW-1185">Reference proteome</keyword>
<protein>
    <recommendedName>
        <fullName evidence="4">Lipoprotein</fullName>
    </recommendedName>
</protein>
<dbReference type="InterPro" id="IPR019235">
    <property type="entry name" value="DUF2178_TM"/>
</dbReference>
<dbReference type="Pfam" id="PF09946">
    <property type="entry name" value="DUF2178"/>
    <property type="match status" value="1"/>
</dbReference>
<keyword evidence="1" id="KW-1133">Transmembrane helix</keyword>
<dbReference type="Proteomes" id="UP000295310">
    <property type="component" value="Unassembled WGS sequence"/>
</dbReference>
<evidence type="ECO:0000313" key="2">
    <source>
        <dbReference type="EMBL" id="TDL98266.1"/>
    </source>
</evidence>
<reference evidence="2 3" key="1">
    <citation type="submission" date="2019-01" db="EMBL/GenBank/DDBJ databases">
        <title>Draft genome sequences of the type strains of six Macrococcus species.</title>
        <authorList>
            <person name="Mazhar S."/>
            <person name="Altermann E."/>
            <person name="Hill C."/>
            <person name="Mcauliffe O."/>
        </authorList>
    </citation>
    <scope>NUCLEOTIDE SEQUENCE [LARGE SCALE GENOMIC DNA]</scope>
    <source>
        <strain evidence="2 3">CCM4811</strain>
    </source>
</reference>
<organism evidence="2 3">
    <name type="scientific">Macrococcus brunensis</name>
    <dbReference type="NCBI Taxonomy" id="198483"/>
    <lineage>
        <taxon>Bacteria</taxon>
        <taxon>Bacillati</taxon>
        <taxon>Bacillota</taxon>
        <taxon>Bacilli</taxon>
        <taxon>Bacillales</taxon>
        <taxon>Staphylococcaceae</taxon>
        <taxon>Macrococcus</taxon>
    </lineage>
</organism>
<name>A0A4V3BDG8_9STAP</name>
<dbReference type="PROSITE" id="PS51257">
    <property type="entry name" value="PROKAR_LIPOPROTEIN"/>
    <property type="match status" value="1"/>
</dbReference>
<keyword evidence="1" id="KW-0472">Membrane</keyword>
<accession>A0A4V3BDG8</accession>
<feature type="transmembrane region" description="Helical" evidence="1">
    <location>
        <begin position="72"/>
        <end position="91"/>
    </location>
</feature>
<feature type="transmembrane region" description="Helical" evidence="1">
    <location>
        <begin position="103"/>
        <end position="123"/>
    </location>
</feature>
<dbReference type="EMBL" id="SCWA01000005">
    <property type="protein sequence ID" value="TDL98266.1"/>
    <property type="molecule type" value="Genomic_DNA"/>
</dbReference>
<keyword evidence="1" id="KW-0812">Transmembrane</keyword>
<proteinExistence type="predicted"/>